<name>A0A1R2BJ90_9CILI</name>
<evidence type="ECO:0000313" key="1">
    <source>
        <dbReference type="EMBL" id="OMJ76811.1"/>
    </source>
</evidence>
<accession>A0A1R2BJ90</accession>
<dbReference type="EMBL" id="MPUH01000610">
    <property type="protein sequence ID" value="OMJ76811.1"/>
    <property type="molecule type" value="Genomic_DNA"/>
</dbReference>
<sequence>MKQDNDFTKVPNAFEKKAKSKSELDQLRKQEILQKGKYYEKKIHKDYRIEVPNPYPTSLSPKPFKDSHDKKYSTNYCEYSYQEFPKFKTKTEMLEVKKLQLLEELNNSCNYKHITQYDRLLKREKQINLSPGKDIVPLHEKIRQENMQHFSEKYGNRPMGVHGKELPKFAENLREYWKAKTPSETSRDSRKKLFLIRKPEEVDAFDFSESYKSESKHNTRKRIAPLKIGKDTTMKPNQIEPGEIDLNKKFMRNSRWTGYHYIFLQKGQGELEKNVSKSITPDVSKAAKEIKTPKSLIAQRMMKKGGFSPGKDQLRSTGFS</sequence>
<organism evidence="1 2">
    <name type="scientific">Stentor coeruleus</name>
    <dbReference type="NCBI Taxonomy" id="5963"/>
    <lineage>
        <taxon>Eukaryota</taxon>
        <taxon>Sar</taxon>
        <taxon>Alveolata</taxon>
        <taxon>Ciliophora</taxon>
        <taxon>Postciliodesmatophora</taxon>
        <taxon>Heterotrichea</taxon>
        <taxon>Heterotrichida</taxon>
        <taxon>Stentoridae</taxon>
        <taxon>Stentor</taxon>
    </lineage>
</organism>
<protein>
    <submittedName>
        <fullName evidence="1">Uncharacterized protein</fullName>
    </submittedName>
</protein>
<comment type="caution">
    <text evidence="1">The sequence shown here is derived from an EMBL/GenBank/DDBJ whole genome shotgun (WGS) entry which is preliminary data.</text>
</comment>
<reference evidence="1 2" key="1">
    <citation type="submission" date="2016-11" db="EMBL/GenBank/DDBJ databases">
        <title>The macronuclear genome of Stentor coeruleus: a giant cell with tiny introns.</title>
        <authorList>
            <person name="Slabodnick M."/>
            <person name="Ruby J.G."/>
            <person name="Reiff S.B."/>
            <person name="Swart E.C."/>
            <person name="Gosai S."/>
            <person name="Prabakaran S."/>
            <person name="Witkowska E."/>
            <person name="Larue G.E."/>
            <person name="Fisher S."/>
            <person name="Freeman R.M."/>
            <person name="Gunawardena J."/>
            <person name="Chu W."/>
            <person name="Stover N.A."/>
            <person name="Gregory B.D."/>
            <person name="Nowacki M."/>
            <person name="Derisi J."/>
            <person name="Roy S.W."/>
            <person name="Marshall W.F."/>
            <person name="Sood P."/>
        </authorList>
    </citation>
    <scope>NUCLEOTIDE SEQUENCE [LARGE SCALE GENOMIC DNA]</scope>
    <source>
        <strain evidence="1">WM001</strain>
    </source>
</reference>
<dbReference type="AlphaFoldDB" id="A0A1R2BJ90"/>
<keyword evidence="2" id="KW-1185">Reference proteome</keyword>
<evidence type="ECO:0000313" key="2">
    <source>
        <dbReference type="Proteomes" id="UP000187209"/>
    </source>
</evidence>
<gene>
    <name evidence="1" type="ORF">SteCoe_23747</name>
</gene>
<proteinExistence type="predicted"/>
<dbReference type="Proteomes" id="UP000187209">
    <property type="component" value="Unassembled WGS sequence"/>
</dbReference>